<dbReference type="OrthoDB" id="3373978at2"/>
<evidence type="ECO:0000313" key="2">
    <source>
        <dbReference type="Proteomes" id="UP000468943"/>
    </source>
</evidence>
<gene>
    <name evidence="1" type="ORF">GRI36_05215</name>
</gene>
<evidence type="ECO:0000313" key="1">
    <source>
        <dbReference type="EMBL" id="MXO56277.1"/>
    </source>
</evidence>
<dbReference type="Gene3D" id="3.30.470.20">
    <property type="entry name" value="ATP-grasp fold, B domain"/>
    <property type="match status" value="1"/>
</dbReference>
<dbReference type="Proteomes" id="UP000468943">
    <property type="component" value="Unassembled WGS sequence"/>
</dbReference>
<dbReference type="InterPro" id="IPR053191">
    <property type="entry name" value="DcsG_Biosynth_Enzyme"/>
</dbReference>
<dbReference type="GO" id="GO:0005524">
    <property type="term" value="F:ATP binding"/>
    <property type="evidence" value="ECO:0007669"/>
    <property type="project" value="InterPro"/>
</dbReference>
<reference evidence="1 2" key="1">
    <citation type="submission" date="2019-12" db="EMBL/GenBank/DDBJ databases">
        <title>Genomic-based taxomic classification of the family Erythrobacteraceae.</title>
        <authorList>
            <person name="Xu L."/>
        </authorList>
    </citation>
    <scope>NUCLEOTIDE SEQUENCE [LARGE SCALE GENOMIC DNA]</scope>
    <source>
        <strain evidence="1 2">JCM 17802</strain>
    </source>
</reference>
<dbReference type="SUPFAM" id="SSF56059">
    <property type="entry name" value="Glutathione synthetase ATP-binding domain-like"/>
    <property type="match status" value="1"/>
</dbReference>
<dbReference type="EMBL" id="WTYS01000001">
    <property type="protein sequence ID" value="MXO56277.1"/>
    <property type="molecule type" value="Genomic_DNA"/>
</dbReference>
<evidence type="ECO:0008006" key="3">
    <source>
        <dbReference type="Google" id="ProtNLM"/>
    </source>
</evidence>
<dbReference type="PANTHER" id="PTHR39217">
    <property type="match status" value="1"/>
</dbReference>
<comment type="caution">
    <text evidence="1">The sequence shown here is derived from an EMBL/GenBank/DDBJ whole genome shotgun (WGS) entry which is preliminary data.</text>
</comment>
<name>A0A6I4SN79_9SPHN</name>
<organism evidence="1 2">
    <name type="scientific">Pontixanthobacter gangjinensis</name>
    <dbReference type="NCBI Taxonomy" id="1028742"/>
    <lineage>
        <taxon>Bacteria</taxon>
        <taxon>Pseudomonadati</taxon>
        <taxon>Pseudomonadota</taxon>
        <taxon>Alphaproteobacteria</taxon>
        <taxon>Sphingomonadales</taxon>
        <taxon>Erythrobacteraceae</taxon>
        <taxon>Pontixanthobacter</taxon>
    </lineage>
</organism>
<protein>
    <recommendedName>
        <fullName evidence="3">Prokaryotic glutathione synthetase ATP-binding domain-containing protein</fullName>
    </recommendedName>
</protein>
<dbReference type="AlphaFoldDB" id="A0A6I4SN79"/>
<sequence length="300" mass="32929">MMKIGFLACPETLPSSGTERRGDAFEHDLQVAALRPSLEERGAELTEIDWHSPLGDFAQFDLVLLGTVWDYQDQPEAFLAKIEAIEASGVRVCNSPALVRWNIDKVYLQDLAKVGVKTIPTLWNDNPNRADISAAFEHFGCDRLVVKLRVSGGAIGQLIFAQDDLPDAEWQMGQKAMIQPFLPAIQAEGELSFVFIDGAFSHAIQKTPSKGEYRIQSLYGGQETSVNPSDQDIASALSVLRTMPRTTPGDTPLYARIDMLRADDGGLLVMEAEAIEPFLYPVQGPELGERIAEAIVARLA</sequence>
<proteinExistence type="predicted"/>
<dbReference type="PANTHER" id="PTHR39217:SF1">
    <property type="entry name" value="GLUTATHIONE SYNTHETASE"/>
    <property type="match status" value="1"/>
</dbReference>
<dbReference type="Gene3D" id="3.30.1490.20">
    <property type="entry name" value="ATP-grasp fold, A domain"/>
    <property type="match status" value="1"/>
</dbReference>
<keyword evidence="2" id="KW-1185">Reference proteome</keyword>
<dbReference type="RefSeq" id="WP_160597492.1">
    <property type="nucleotide sequence ID" value="NZ_WTYS01000001.1"/>
</dbReference>
<dbReference type="InterPro" id="IPR013815">
    <property type="entry name" value="ATP_grasp_subdomain_1"/>
</dbReference>
<dbReference type="Gene3D" id="3.40.50.20">
    <property type="match status" value="1"/>
</dbReference>
<accession>A0A6I4SN79</accession>